<protein>
    <submittedName>
        <fullName evidence="8">Fatty acid hydroxylase</fullName>
    </submittedName>
</protein>
<dbReference type="GO" id="GO:0005506">
    <property type="term" value="F:iron ion binding"/>
    <property type="evidence" value="ECO:0007669"/>
    <property type="project" value="InterPro"/>
</dbReference>
<feature type="domain" description="Fatty acid hydroxylase" evidence="7">
    <location>
        <begin position="110"/>
        <end position="243"/>
    </location>
</feature>
<keyword evidence="3 6" id="KW-1133">Transmembrane helix</keyword>
<accession>B0SUW2</accession>
<dbReference type="EMBL" id="CP000927">
    <property type="protein sequence ID" value="ABZ71431.1"/>
    <property type="molecule type" value="Genomic_DNA"/>
</dbReference>
<dbReference type="InterPro" id="IPR050307">
    <property type="entry name" value="Sterol_Desaturase_Related"/>
</dbReference>
<reference evidence="8" key="1">
    <citation type="submission" date="2008-01" db="EMBL/GenBank/DDBJ databases">
        <title>Complete sequence of chromosome of Caulobacter sp. K31.</title>
        <authorList>
            <consortium name="US DOE Joint Genome Institute"/>
            <person name="Copeland A."/>
            <person name="Lucas S."/>
            <person name="Lapidus A."/>
            <person name="Barry K."/>
            <person name="Glavina del Rio T."/>
            <person name="Dalin E."/>
            <person name="Tice H."/>
            <person name="Pitluck S."/>
            <person name="Bruce D."/>
            <person name="Goodwin L."/>
            <person name="Thompson L.S."/>
            <person name="Brettin T."/>
            <person name="Detter J.C."/>
            <person name="Han C."/>
            <person name="Schmutz J."/>
            <person name="Larimer F."/>
            <person name="Land M."/>
            <person name="Hauser L."/>
            <person name="Kyrpides N."/>
            <person name="Kim E."/>
            <person name="Stephens C."/>
            <person name="Richardson P."/>
        </authorList>
    </citation>
    <scope>NUCLEOTIDE SEQUENCE [LARGE SCALE GENOMIC DNA]</scope>
    <source>
        <strain evidence="8">K31</strain>
    </source>
</reference>
<keyword evidence="2 6" id="KW-0812">Transmembrane</keyword>
<keyword evidence="4 6" id="KW-0472">Membrane</keyword>
<dbReference type="InterPro" id="IPR006694">
    <property type="entry name" value="Fatty_acid_hydroxylase"/>
</dbReference>
<feature type="region of interest" description="Disordered" evidence="5">
    <location>
        <begin position="276"/>
        <end position="298"/>
    </location>
</feature>
<organism evidence="8">
    <name type="scientific">Caulobacter sp. (strain K31)</name>
    <dbReference type="NCBI Taxonomy" id="366602"/>
    <lineage>
        <taxon>Bacteria</taxon>
        <taxon>Pseudomonadati</taxon>
        <taxon>Pseudomonadota</taxon>
        <taxon>Alphaproteobacteria</taxon>
        <taxon>Caulobacterales</taxon>
        <taxon>Caulobacteraceae</taxon>
        <taxon>Caulobacter</taxon>
    </lineage>
</organism>
<sequence length="298" mass="32665" precursor="true">MRAALTLLYAPAMLLGFNGLAIALVAGGAPLWLLAPLLVAAIGASFLAERLAPYHPDWNHDHHDRGRDLAHALVNEASNSLALGLIPLLTLISPFKALWPANLPLALQLLLAILVADAGITLTHYASHKISWLWRFHAVHHSARRLYGLNGLMKHPVHQAVETTMGVAPLILIGLPLNIGALLAFAVAIQLLLQHSNVDMRIGPLRRMLALAPVHRFHHQSSARLGNVNFGLFTTIWDHLLGTAVFDAQRRFTSRDLGIEERPDYPSGYVRQLVEPFHPQTGAQDRRDPGASRGFDKA</sequence>
<evidence type="ECO:0000256" key="2">
    <source>
        <dbReference type="ARBA" id="ARBA00022692"/>
    </source>
</evidence>
<dbReference type="OrthoDB" id="9770329at2"/>
<evidence type="ECO:0000259" key="7">
    <source>
        <dbReference type="Pfam" id="PF04116"/>
    </source>
</evidence>
<feature type="compositionally biased region" description="Basic and acidic residues" evidence="5">
    <location>
        <begin position="284"/>
        <end position="298"/>
    </location>
</feature>
<dbReference type="HOGENOM" id="CLU_033631_3_2_5"/>
<dbReference type="KEGG" id="cak:Caul_2304"/>
<name>B0SUW2_CAUSK</name>
<evidence type="ECO:0000256" key="6">
    <source>
        <dbReference type="SAM" id="Phobius"/>
    </source>
</evidence>
<dbReference type="Pfam" id="PF04116">
    <property type="entry name" value="FA_hydroxylase"/>
    <property type="match status" value="1"/>
</dbReference>
<feature type="transmembrane region" description="Helical" evidence="6">
    <location>
        <begin position="170"/>
        <end position="193"/>
    </location>
</feature>
<dbReference type="STRING" id="366602.Caul_2304"/>
<dbReference type="PANTHER" id="PTHR11863">
    <property type="entry name" value="STEROL DESATURASE"/>
    <property type="match status" value="1"/>
</dbReference>
<comment type="subcellular location">
    <subcellularLocation>
        <location evidence="1">Membrane</location>
    </subcellularLocation>
</comment>
<dbReference type="GO" id="GO:0016491">
    <property type="term" value="F:oxidoreductase activity"/>
    <property type="evidence" value="ECO:0007669"/>
    <property type="project" value="InterPro"/>
</dbReference>
<dbReference type="GO" id="GO:0008610">
    <property type="term" value="P:lipid biosynthetic process"/>
    <property type="evidence" value="ECO:0007669"/>
    <property type="project" value="InterPro"/>
</dbReference>
<gene>
    <name evidence="8" type="ordered locus">Caul_2304</name>
</gene>
<feature type="transmembrane region" description="Helical" evidence="6">
    <location>
        <begin position="105"/>
        <end position="126"/>
    </location>
</feature>
<proteinExistence type="predicted"/>
<feature type="transmembrane region" description="Helical" evidence="6">
    <location>
        <begin position="73"/>
        <end position="93"/>
    </location>
</feature>
<evidence type="ECO:0000313" key="8">
    <source>
        <dbReference type="EMBL" id="ABZ71431.1"/>
    </source>
</evidence>
<dbReference type="AlphaFoldDB" id="B0SUW2"/>
<dbReference type="eggNOG" id="COG3000">
    <property type="taxonomic scope" value="Bacteria"/>
</dbReference>
<evidence type="ECO:0000256" key="5">
    <source>
        <dbReference type="SAM" id="MobiDB-lite"/>
    </source>
</evidence>
<evidence type="ECO:0000256" key="4">
    <source>
        <dbReference type="ARBA" id="ARBA00023136"/>
    </source>
</evidence>
<evidence type="ECO:0000256" key="1">
    <source>
        <dbReference type="ARBA" id="ARBA00004370"/>
    </source>
</evidence>
<evidence type="ECO:0000256" key="3">
    <source>
        <dbReference type="ARBA" id="ARBA00022989"/>
    </source>
</evidence>
<dbReference type="GO" id="GO:0016020">
    <property type="term" value="C:membrane"/>
    <property type="evidence" value="ECO:0007669"/>
    <property type="project" value="UniProtKB-SubCell"/>
</dbReference>
<feature type="transmembrane region" description="Helical" evidence="6">
    <location>
        <begin position="33"/>
        <end position="52"/>
    </location>
</feature>